<evidence type="ECO:0000259" key="2">
    <source>
        <dbReference type="Pfam" id="PF13439"/>
    </source>
</evidence>
<dbReference type="Pfam" id="PF13439">
    <property type="entry name" value="Glyco_transf_4"/>
    <property type="match status" value="1"/>
</dbReference>
<evidence type="ECO:0000313" key="3">
    <source>
        <dbReference type="EMBL" id="TDX99570.1"/>
    </source>
</evidence>
<sequence>MILSDKANMLGVVRPGSKLSSMYQRHTLGIEELKPGFKPFPLLAARKLAKIIDRFDADIIHAHWVKDLPLASLAKRLSRKKPRLVFTRHMKITRYKNDIYHTFFYKNIDLVLAITRQMESDLRRFLPAQLEDRILTHYHGVPEPAKILSTEEKAGLREKPGIPAGAFLAGIFGRIKDTKGQYLVIEAIRKLHAEGHYIHGLIVGHPMDDRYLELLKQEVNASGLSDYIKFMDFVEEPQSWMQVCDVVILASHEETFGLVLVEAMRAGVAVIGSDSGGVPEIIEHDLDGLLFRPADSQALAGQLRMLVDDPQSKKRLAAAGKAKAERVFDQREHFRVLYRYFTDLAGSKRAGSNEQMPD</sequence>
<dbReference type="AlphaFoldDB" id="A0A4R8IG86"/>
<dbReference type="InterPro" id="IPR001296">
    <property type="entry name" value="Glyco_trans_1"/>
</dbReference>
<dbReference type="GO" id="GO:1901135">
    <property type="term" value="P:carbohydrate derivative metabolic process"/>
    <property type="evidence" value="ECO:0007669"/>
    <property type="project" value="UniProtKB-ARBA"/>
</dbReference>
<keyword evidence="4" id="KW-1185">Reference proteome</keyword>
<dbReference type="SUPFAM" id="SSF53756">
    <property type="entry name" value="UDP-Glycosyltransferase/glycogen phosphorylase"/>
    <property type="match status" value="1"/>
</dbReference>
<organism evidence="3 4">
    <name type="scientific">Thiohalophilus thiocyanatoxydans</name>
    <dbReference type="NCBI Taxonomy" id="381308"/>
    <lineage>
        <taxon>Bacteria</taxon>
        <taxon>Pseudomonadati</taxon>
        <taxon>Pseudomonadota</taxon>
        <taxon>Gammaproteobacteria</taxon>
        <taxon>Thiohalomonadales</taxon>
        <taxon>Thiohalophilaceae</taxon>
        <taxon>Thiohalophilus</taxon>
    </lineage>
</organism>
<dbReference type="InterPro" id="IPR028098">
    <property type="entry name" value="Glyco_trans_4-like_N"/>
</dbReference>
<feature type="domain" description="Glycosyltransferase subfamily 4-like N-terminal" evidence="2">
    <location>
        <begin position="34"/>
        <end position="141"/>
    </location>
</feature>
<reference evidence="3 4" key="1">
    <citation type="submission" date="2019-03" db="EMBL/GenBank/DDBJ databases">
        <title>Genomic Encyclopedia of Type Strains, Phase IV (KMG-IV): sequencing the most valuable type-strain genomes for metagenomic binning, comparative biology and taxonomic classification.</title>
        <authorList>
            <person name="Goeker M."/>
        </authorList>
    </citation>
    <scope>NUCLEOTIDE SEQUENCE [LARGE SCALE GENOMIC DNA]</scope>
    <source>
        <strain evidence="3 4">DSM 16326</strain>
    </source>
</reference>
<accession>A0A4R8IG86</accession>
<comment type="caution">
    <text evidence="3">The sequence shown here is derived from an EMBL/GenBank/DDBJ whole genome shotgun (WGS) entry which is preliminary data.</text>
</comment>
<dbReference type="Pfam" id="PF00534">
    <property type="entry name" value="Glycos_transf_1"/>
    <property type="match status" value="1"/>
</dbReference>
<dbReference type="CDD" id="cd03801">
    <property type="entry name" value="GT4_PimA-like"/>
    <property type="match status" value="1"/>
</dbReference>
<gene>
    <name evidence="3" type="ORF">EDC23_2354</name>
</gene>
<name>A0A4R8IG86_9GAMM</name>
<protein>
    <submittedName>
        <fullName evidence="3">Glycosyltransferase involved in cell wall biosynthesis</fullName>
    </submittedName>
</protein>
<dbReference type="Gene3D" id="3.40.50.2000">
    <property type="entry name" value="Glycogen Phosphorylase B"/>
    <property type="match status" value="2"/>
</dbReference>
<proteinExistence type="predicted"/>
<evidence type="ECO:0000313" key="4">
    <source>
        <dbReference type="Proteomes" id="UP000294914"/>
    </source>
</evidence>
<dbReference type="Proteomes" id="UP000294914">
    <property type="component" value="Unassembled WGS sequence"/>
</dbReference>
<evidence type="ECO:0000259" key="1">
    <source>
        <dbReference type="Pfam" id="PF00534"/>
    </source>
</evidence>
<dbReference type="GO" id="GO:0016757">
    <property type="term" value="F:glycosyltransferase activity"/>
    <property type="evidence" value="ECO:0007669"/>
    <property type="project" value="InterPro"/>
</dbReference>
<dbReference type="EMBL" id="SOQX01000007">
    <property type="protein sequence ID" value="TDX99570.1"/>
    <property type="molecule type" value="Genomic_DNA"/>
</dbReference>
<keyword evidence="3" id="KW-0808">Transferase</keyword>
<dbReference type="PANTHER" id="PTHR12526:SF638">
    <property type="entry name" value="SPORE COAT PROTEIN SA"/>
    <property type="match status" value="1"/>
</dbReference>
<feature type="domain" description="Glycosyl transferase family 1" evidence="1">
    <location>
        <begin position="156"/>
        <end position="321"/>
    </location>
</feature>
<dbReference type="PANTHER" id="PTHR12526">
    <property type="entry name" value="GLYCOSYLTRANSFERASE"/>
    <property type="match status" value="1"/>
</dbReference>